<reference evidence="2 3" key="2">
    <citation type="submission" date="2018-11" db="EMBL/GenBank/DDBJ databases">
        <authorList>
            <consortium name="Pathogen Informatics"/>
        </authorList>
    </citation>
    <scope>NUCLEOTIDE SEQUENCE [LARGE SCALE GENOMIC DNA]</scope>
    <source>
        <strain evidence="2 3">Costa Rica</strain>
    </source>
</reference>
<evidence type="ECO:0000313" key="3">
    <source>
        <dbReference type="Proteomes" id="UP000267027"/>
    </source>
</evidence>
<proteinExistence type="predicted"/>
<gene>
    <name evidence="2" type="ORF">ACOC_LOCUS16</name>
</gene>
<dbReference type="OMA" id="ILTHEIY"/>
<organism evidence="4">
    <name type="scientific">Angiostrongylus costaricensis</name>
    <name type="common">Nematode worm</name>
    <dbReference type="NCBI Taxonomy" id="334426"/>
    <lineage>
        <taxon>Eukaryota</taxon>
        <taxon>Metazoa</taxon>
        <taxon>Ecdysozoa</taxon>
        <taxon>Nematoda</taxon>
        <taxon>Chromadorea</taxon>
        <taxon>Rhabditida</taxon>
        <taxon>Rhabditina</taxon>
        <taxon>Rhabditomorpha</taxon>
        <taxon>Strongyloidea</taxon>
        <taxon>Metastrongylidae</taxon>
        <taxon>Angiostrongylus</taxon>
    </lineage>
</organism>
<dbReference type="AlphaFoldDB" id="A0A0R3P9E4"/>
<evidence type="ECO:0000256" key="1">
    <source>
        <dbReference type="SAM" id="SignalP"/>
    </source>
</evidence>
<dbReference type="OrthoDB" id="5805988at2759"/>
<reference evidence="4" key="1">
    <citation type="submission" date="2017-02" db="UniProtKB">
        <authorList>
            <consortium name="WormBaseParasite"/>
        </authorList>
    </citation>
    <scope>IDENTIFICATION</scope>
</reference>
<protein>
    <submittedName>
        <fullName evidence="2 4">Uncharacterized protein</fullName>
    </submittedName>
</protein>
<accession>A0A0R3P9E4</accession>
<keyword evidence="3" id="KW-1185">Reference proteome</keyword>
<keyword evidence="1" id="KW-0732">Signal</keyword>
<name>A0A0R3P9E4_ANGCS</name>
<sequence>MLAMLWRLMVAVVVISSVTFLFSLAQLPVCTRVQACSARVDVFPLADDDSSGWGSGDVPLYDEAFNLVSFDYSQTPETSTYQLCECINNKTCDSEKEQRIIQLDESVKLTFCEDVELQIPLKCKGSRGLPRVIGIAHPSGETISVVSSTAVFCTCPFGYERLRPEYWSGSEISISYKCKRTSGPSVPQT</sequence>
<feature type="signal peptide" evidence="1">
    <location>
        <begin position="1"/>
        <end position="25"/>
    </location>
</feature>
<dbReference type="Proteomes" id="UP000267027">
    <property type="component" value="Unassembled WGS sequence"/>
</dbReference>
<evidence type="ECO:0000313" key="4">
    <source>
        <dbReference type="WBParaSite" id="ACOC_0000001501-mRNA-1"/>
    </source>
</evidence>
<evidence type="ECO:0000313" key="2">
    <source>
        <dbReference type="EMBL" id="VDM51601.1"/>
    </source>
</evidence>
<dbReference type="WBParaSite" id="ACOC_0000001501-mRNA-1">
    <property type="protein sequence ID" value="ACOC_0000001501-mRNA-1"/>
    <property type="gene ID" value="ACOC_0000001501"/>
</dbReference>
<feature type="chain" id="PRO_5043129958" evidence="1">
    <location>
        <begin position="26"/>
        <end position="189"/>
    </location>
</feature>
<dbReference type="EMBL" id="UYYA01000001">
    <property type="protein sequence ID" value="VDM51601.1"/>
    <property type="molecule type" value="Genomic_DNA"/>
</dbReference>